<organism evidence="2 3">
    <name type="scientific">Molorchus minor</name>
    <dbReference type="NCBI Taxonomy" id="1323400"/>
    <lineage>
        <taxon>Eukaryota</taxon>
        <taxon>Metazoa</taxon>
        <taxon>Ecdysozoa</taxon>
        <taxon>Arthropoda</taxon>
        <taxon>Hexapoda</taxon>
        <taxon>Insecta</taxon>
        <taxon>Pterygota</taxon>
        <taxon>Neoptera</taxon>
        <taxon>Endopterygota</taxon>
        <taxon>Coleoptera</taxon>
        <taxon>Polyphaga</taxon>
        <taxon>Cucujiformia</taxon>
        <taxon>Chrysomeloidea</taxon>
        <taxon>Cerambycidae</taxon>
        <taxon>Lamiinae</taxon>
        <taxon>Monochamini</taxon>
        <taxon>Molorchus</taxon>
    </lineage>
</organism>
<evidence type="ECO:0000313" key="3">
    <source>
        <dbReference type="Proteomes" id="UP001162164"/>
    </source>
</evidence>
<name>A0ABQ9IYD9_9CUCU</name>
<feature type="compositionally biased region" description="Polar residues" evidence="1">
    <location>
        <begin position="1"/>
        <end position="30"/>
    </location>
</feature>
<gene>
    <name evidence="2" type="ORF">NQ317_016725</name>
</gene>
<keyword evidence="3" id="KW-1185">Reference proteome</keyword>
<sequence>MLHTIMTISKSGNDNFKIPSSPSNPLNGQNPHWRRGFEENVLGSILEYINEHMDEANNLAPLLKLN</sequence>
<reference evidence="2" key="1">
    <citation type="journal article" date="2023" name="Insect Mol. Biol.">
        <title>Genome sequencing provides insights into the evolution of gene families encoding plant cell wall-degrading enzymes in longhorned beetles.</title>
        <authorList>
            <person name="Shin N.R."/>
            <person name="Okamura Y."/>
            <person name="Kirsch R."/>
            <person name="Pauchet Y."/>
        </authorList>
    </citation>
    <scope>NUCLEOTIDE SEQUENCE</scope>
    <source>
        <strain evidence="2">MMC_N1</strain>
    </source>
</reference>
<accession>A0ABQ9IYD9</accession>
<dbReference type="EMBL" id="JAPWTJ010001929">
    <property type="protein sequence ID" value="KAJ8968780.1"/>
    <property type="molecule type" value="Genomic_DNA"/>
</dbReference>
<dbReference type="Proteomes" id="UP001162164">
    <property type="component" value="Unassembled WGS sequence"/>
</dbReference>
<evidence type="ECO:0000313" key="2">
    <source>
        <dbReference type="EMBL" id="KAJ8968780.1"/>
    </source>
</evidence>
<feature type="region of interest" description="Disordered" evidence="1">
    <location>
        <begin position="1"/>
        <end position="32"/>
    </location>
</feature>
<evidence type="ECO:0000256" key="1">
    <source>
        <dbReference type="SAM" id="MobiDB-lite"/>
    </source>
</evidence>
<proteinExistence type="predicted"/>
<protein>
    <submittedName>
        <fullName evidence="2">Uncharacterized protein</fullName>
    </submittedName>
</protein>
<comment type="caution">
    <text evidence="2">The sequence shown here is derived from an EMBL/GenBank/DDBJ whole genome shotgun (WGS) entry which is preliminary data.</text>
</comment>